<keyword evidence="6" id="KW-0297">G-protein coupled receptor</keyword>
<reference evidence="16" key="1">
    <citation type="submission" date="2025-08" db="UniProtKB">
        <authorList>
            <consortium name="RefSeq"/>
        </authorList>
    </citation>
    <scope>IDENTIFICATION</scope>
    <source>
        <tissue evidence="16">Whole sample</tissue>
    </source>
</reference>
<dbReference type="GO" id="GO:0007188">
    <property type="term" value="P:adenylate cyclase-modulating G protein-coupled receptor signaling pathway"/>
    <property type="evidence" value="ECO:0007669"/>
    <property type="project" value="TreeGrafter"/>
</dbReference>
<evidence type="ECO:0000313" key="16">
    <source>
        <dbReference type="RefSeq" id="XP_022288669.1"/>
    </source>
</evidence>
<keyword evidence="3" id="KW-1003">Cell membrane</keyword>
<accession>A0A8B8AFD5</accession>
<evidence type="ECO:0000256" key="10">
    <source>
        <dbReference type="ARBA" id="ARBA00023224"/>
    </source>
</evidence>
<evidence type="ECO:0000256" key="5">
    <source>
        <dbReference type="ARBA" id="ARBA00022989"/>
    </source>
</evidence>
<dbReference type="OrthoDB" id="6022368at2759"/>
<evidence type="ECO:0000256" key="4">
    <source>
        <dbReference type="ARBA" id="ARBA00022692"/>
    </source>
</evidence>
<dbReference type="PRINTS" id="PR00249">
    <property type="entry name" value="GPCRSECRETIN"/>
</dbReference>
<evidence type="ECO:0000256" key="7">
    <source>
        <dbReference type="ARBA" id="ARBA00023136"/>
    </source>
</evidence>
<keyword evidence="7 11" id="KW-0472">Membrane</keyword>
<feature type="transmembrane region" description="Helical" evidence="11">
    <location>
        <begin position="231"/>
        <end position="249"/>
    </location>
</feature>
<evidence type="ECO:0000256" key="1">
    <source>
        <dbReference type="ARBA" id="ARBA00004651"/>
    </source>
</evidence>
<evidence type="ECO:0000259" key="13">
    <source>
        <dbReference type="PROSITE" id="PS50227"/>
    </source>
</evidence>
<dbReference type="AlphaFoldDB" id="A0A8B8AFD5"/>
<keyword evidence="8" id="KW-0675">Receptor</keyword>
<dbReference type="Proteomes" id="UP000694844">
    <property type="component" value="Chromosome 6"/>
</dbReference>
<dbReference type="GO" id="GO:0007166">
    <property type="term" value="P:cell surface receptor signaling pathway"/>
    <property type="evidence" value="ECO:0007669"/>
    <property type="project" value="InterPro"/>
</dbReference>
<dbReference type="SMART" id="SM00008">
    <property type="entry name" value="HormR"/>
    <property type="match status" value="1"/>
</dbReference>
<keyword evidence="4 11" id="KW-0812">Transmembrane</keyword>
<dbReference type="Pfam" id="PF02793">
    <property type="entry name" value="HRM"/>
    <property type="match status" value="1"/>
</dbReference>
<feature type="domain" description="G-protein coupled receptors family 2 profile 1" evidence="13">
    <location>
        <begin position="52"/>
        <end position="135"/>
    </location>
</feature>
<gene>
    <name evidence="16" type="primary">LOC111100850</name>
</gene>
<dbReference type="Gene3D" id="4.10.1240.10">
    <property type="entry name" value="GPCR, family 2, extracellular hormone receptor domain"/>
    <property type="match status" value="1"/>
</dbReference>
<protein>
    <submittedName>
        <fullName evidence="16">Secretin receptor-like</fullName>
    </submittedName>
</protein>
<feature type="transmembrane region" description="Helical" evidence="11">
    <location>
        <begin position="151"/>
        <end position="173"/>
    </location>
</feature>
<dbReference type="InterPro" id="IPR001879">
    <property type="entry name" value="GPCR_2_extracellular_dom"/>
</dbReference>
<dbReference type="PROSITE" id="PS50227">
    <property type="entry name" value="G_PROTEIN_RECEP_F2_3"/>
    <property type="match status" value="1"/>
</dbReference>
<organism evidence="15 16">
    <name type="scientific">Crassostrea virginica</name>
    <name type="common">Eastern oyster</name>
    <dbReference type="NCBI Taxonomy" id="6565"/>
    <lineage>
        <taxon>Eukaryota</taxon>
        <taxon>Metazoa</taxon>
        <taxon>Spiralia</taxon>
        <taxon>Lophotrochozoa</taxon>
        <taxon>Mollusca</taxon>
        <taxon>Bivalvia</taxon>
        <taxon>Autobranchia</taxon>
        <taxon>Pteriomorphia</taxon>
        <taxon>Ostreida</taxon>
        <taxon>Ostreoidea</taxon>
        <taxon>Ostreidae</taxon>
        <taxon>Crassostrea</taxon>
    </lineage>
</organism>
<evidence type="ECO:0000259" key="14">
    <source>
        <dbReference type="PROSITE" id="PS50261"/>
    </source>
</evidence>
<keyword evidence="5 11" id="KW-1133">Transmembrane helix</keyword>
<evidence type="ECO:0000256" key="3">
    <source>
        <dbReference type="ARBA" id="ARBA00022475"/>
    </source>
</evidence>
<feature type="transmembrane region" description="Helical" evidence="11">
    <location>
        <begin position="353"/>
        <end position="374"/>
    </location>
</feature>
<dbReference type="Pfam" id="PF00002">
    <property type="entry name" value="7tm_2"/>
    <property type="match status" value="1"/>
</dbReference>
<feature type="transmembrane region" description="Helical" evidence="11">
    <location>
        <begin position="309"/>
        <end position="332"/>
    </location>
</feature>
<dbReference type="PANTHER" id="PTHR45620:SF1">
    <property type="entry name" value="G-PROTEIN COUPLED RECEPTORS FAMILY 2 PROFILE 2 DOMAIN-CONTAINING PROTEIN"/>
    <property type="match status" value="1"/>
</dbReference>
<feature type="chain" id="PRO_5034435717" evidence="12">
    <location>
        <begin position="24"/>
        <end position="503"/>
    </location>
</feature>
<feature type="signal peptide" evidence="12">
    <location>
        <begin position="1"/>
        <end position="23"/>
    </location>
</feature>
<proteinExistence type="inferred from homology"/>
<dbReference type="InterPro" id="IPR050332">
    <property type="entry name" value="GPCR_2"/>
</dbReference>
<comment type="similarity">
    <text evidence="2">Belongs to the G-protein coupled receptor 2 family.</text>
</comment>
<evidence type="ECO:0000256" key="11">
    <source>
        <dbReference type="SAM" id="Phobius"/>
    </source>
</evidence>
<evidence type="ECO:0000256" key="9">
    <source>
        <dbReference type="ARBA" id="ARBA00023180"/>
    </source>
</evidence>
<feature type="transmembrane region" description="Helical" evidence="11">
    <location>
        <begin position="394"/>
        <end position="412"/>
    </location>
</feature>
<evidence type="ECO:0000256" key="6">
    <source>
        <dbReference type="ARBA" id="ARBA00023040"/>
    </source>
</evidence>
<dbReference type="PROSITE" id="PS00650">
    <property type="entry name" value="G_PROTEIN_RECEP_F2_2"/>
    <property type="match status" value="1"/>
</dbReference>
<dbReference type="InterPro" id="IPR017981">
    <property type="entry name" value="GPCR_2-like_7TM"/>
</dbReference>
<dbReference type="GO" id="GO:0008528">
    <property type="term" value="F:G protein-coupled peptide receptor activity"/>
    <property type="evidence" value="ECO:0007669"/>
    <property type="project" value="TreeGrafter"/>
</dbReference>
<dbReference type="KEGG" id="cvn:111100850"/>
<keyword evidence="9" id="KW-0325">Glycoprotein</keyword>
<dbReference type="InterPro" id="IPR000832">
    <property type="entry name" value="GPCR_2_secretin-like"/>
</dbReference>
<dbReference type="Gene3D" id="1.20.1070.10">
    <property type="entry name" value="Rhodopsin 7-helix transmembrane proteins"/>
    <property type="match status" value="1"/>
</dbReference>
<evidence type="ECO:0000256" key="8">
    <source>
        <dbReference type="ARBA" id="ARBA00023170"/>
    </source>
</evidence>
<evidence type="ECO:0000256" key="12">
    <source>
        <dbReference type="SAM" id="SignalP"/>
    </source>
</evidence>
<feature type="transmembrane region" description="Helical" evidence="11">
    <location>
        <begin position="269"/>
        <end position="289"/>
    </location>
</feature>
<keyword evidence="10" id="KW-0807">Transducer</keyword>
<dbReference type="PANTHER" id="PTHR45620">
    <property type="entry name" value="PDF RECEPTOR-LIKE PROTEIN-RELATED"/>
    <property type="match status" value="1"/>
</dbReference>
<evidence type="ECO:0000313" key="15">
    <source>
        <dbReference type="Proteomes" id="UP000694844"/>
    </source>
</evidence>
<dbReference type="SUPFAM" id="SSF111418">
    <property type="entry name" value="Hormone receptor domain"/>
    <property type="match status" value="1"/>
</dbReference>
<sequence>MALWVVLGRLWVLVSLFVASTSARGCYKDPKVYIVKLSLEKQVQLLQKARERCQRVTLAPRPLSSGLFCNQTFDDIVCWPDTAAGTVAELDCPNYINNFDIRAKARRECLSNGQWYVHPGFNKTWTDFRDCLDISNHANPLMEHLPRIKKLYLIGYAVSLACLFVAVGMMVHFRKLHCQRNMIHINLFISFILRSIICLVKDVFHTPEGRSAVVNNTATLRTEGSNWSCKLVFTFFNYVIIANYTWIFMEGLYLHHIIFISTFKKSKRFHLYIIAGWSLPVLCLVPWILVRRFLEDTLCWSTHTAENKYVWIIRGPIVATIVINFMFFLNILRVVFTKLTASHSQDSHRYRKLARSTLVLIPLFGVYYMISVVMPECMDPGLELVWLYVESGVNSFQGLIVALLFCFLNGEVQQEVRKKWNRKWKLRRFSTASSRSTRTTSVGSTVCIKDKSLPALILAGNENKDTSGHVTQDRDVELRNLNGSHDATECEIIDSEGCGDELL</sequence>
<dbReference type="SUPFAM" id="SSF81321">
    <property type="entry name" value="Family A G protein-coupled receptor-like"/>
    <property type="match status" value="1"/>
</dbReference>
<dbReference type="PROSITE" id="PS50261">
    <property type="entry name" value="G_PROTEIN_RECEP_F2_4"/>
    <property type="match status" value="1"/>
</dbReference>
<comment type="subcellular location">
    <subcellularLocation>
        <location evidence="1">Cell membrane</location>
        <topology evidence="1">Multi-pass membrane protein</topology>
    </subcellularLocation>
</comment>
<feature type="domain" description="G-protein coupled receptors family 2 profile 2" evidence="14">
    <location>
        <begin position="148"/>
        <end position="409"/>
    </location>
</feature>
<name>A0A8B8AFD5_CRAVI</name>
<keyword evidence="12" id="KW-0732">Signal</keyword>
<dbReference type="InterPro" id="IPR017983">
    <property type="entry name" value="GPCR_2_secretin-like_CS"/>
</dbReference>
<evidence type="ECO:0000256" key="2">
    <source>
        <dbReference type="ARBA" id="ARBA00005314"/>
    </source>
</evidence>
<dbReference type="GO" id="GO:0017046">
    <property type="term" value="F:peptide hormone binding"/>
    <property type="evidence" value="ECO:0007669"/>
    <property type="project" value="TreeGrafter"/>
</dbReference>
<keyword evidence="15" id="KW-1185">Reference proteome</keyword>
<dbReference type="InterPro" id="IPR036445">
    <property type="entry name" value="GPCR_2_extracell_dom_sf"/>
</dbReference>
<dbReference type="RefSeq" id="XP_022288669.1">
    <property type="nucleotide sequence ID" value="XM_022432961.1"/>
</dbReference>
<dbReference type="GO" id="GO:0005886">
    <property type="term" value="C:plasma membrane"/>
    <property type="evidence" value="ECO:0007669"/>
    <property type="project" value="UniProtKB-SubCell"/>
</dbReference>
<dbReference type="PROSITE" id="PS00649">
    <property type="entry name" value="G_PROTEIN_RECEP_F2_1"/>
    <property type="match status" value="1"/>
</dbReference>
<dbReference type="GeneID" id="111100850"/>